<dbReference type="EMBL" id="MCFI01000016">
    <property type="protein sequence ID" value="ORY78981.1"/>
    <property type="molecule type" value="Genomic_DNA"/>
</dbReference>
<dbReference type="Proteomes" id="UP000193685">
    <property type="component" value="Unassembled WGS sequence"/>
</dbReference>
<keyword evidence="3" id="KW-1185">Reference proteome</keyword>
<keyword evidence="1" id="KW-0812">Transmembrane</keyword>
<protein>
    <submittedName>
        <fullName evidence="2">Uncharacterized protein</fullName>
    </submittedName>
</protein>
<evidence type="ECO:0000313" key="3">
    <source>
        <dbReference type="Proteomes" id="UP000193685"/>
    </source>
</evidence>
<dbReference type="AlphaFoldDB" id="A0A1Y2F546"/>
<accession>A0A1Y2F546</accession>
<feature type="transmembrane region" description="Helical" evidence="1">
    <location>
        <begin position="358"/>
        <end position="379"/>
    </location>
</feature>
<evidence type="ECO:0000313" key="2">
    <source>
        <dbReference type="EMBL" id="ORY78981.1"/>
    </source>
</evidence>
<keyword evidence="1" id="KW-0472">Membrane</keyword>
<comment type="caution">
    <text evidence="2">The sequence shown here is derived from an EMBL/GenBank/DDBJ whole genome shotgun (WGS) entry which is preliminary data.</text>
</comment>
<gene>
    <name evidence="2" type="ORF">BCR37DRAFT_405253</name>
</gene>
<name>A0A1Y2F546_PROLT</name>
<dbReference type="GeneID" id="63788675"/>
<feature type="transmembrane region" description="Helical" evidence="1">
    <location>
        <begin position="68"/>
        <end position="88"/>
    </location>
</feature>
<keyword evidence="1" id="KW-1133">Transmembrane helix</keyword>
<proteinExistence type="predicted"/>
<evidence type="ECO:0000256" key="1">
    <source>
        <dbReference type="SAM" id="Phobius"/>
    </source>
</evidence>
<reference evidence="2 3" key="1">
    <citation type="submission" date="2016-07" db="EMBL/GenBank/DDBJ databases">
        <title>Pervasive Adenine N6-methylation of Active Genes in Fungi.</title>
        <authorList>
            <consortium name="DOE Joint Genome Institute"/>
            <person name="Mondo S.J."/>
            <person name="Dannebaum R.O."/>
            <person name="Kuo R.C."/>
            <person name="Labutti K."/>
            <person name="Haridas S."/>
            <person name="Kuo A."/>
            <person name="Salamov A."/>
            <person name="Ahrendt S.R."/>
            <person name="Lipzen A."/>
            <person name="Sullivan W."/>
            <person name="Andreopoulos W.B."/>
            <person name="Clum A."/>
            <person name="Lindquist E."/>
            <person name="Daum C."/>
            <person name="Ramamoorthy G.K."/>
            <person name="Gryganskyi A."/>
            <person name="Culley D."/>
            <person name="Magnuson J.K."/>
            <person name="James T.Y."/>
            <person name="O'Malley M.A."/>
            <person name="Stajich J.E."/>
            <person name="Spatafora J.W."/>
            <person name="Visel A."/>
            <person name="Grigoriev I.V."/>
        </authorList>
    </citation>
    <scope>NUCLEOTIDE SEQUENCE [LARGE SCALE GENOMIC DNA]</scope>
    <source>
        <strain evidence="2 3">12-1054</strain>
    </source>
</reference>
<organism evidence="2 3">
    <name type="scientific">Protomyces lactucae-debilis</name>
    <dbReference type="NCBI Taxonomy" id="2754530"/>
    <lineage>
        <taxon>Eukaryota</taxon>
        <taxon>Fungi</taxon>
        <taxon>Dikarya</taxon>
        <taxon>Ascomycota</taxon>
        <taxon>Taphrinomycotina</taxon>
        <taxon>Taphrinomycetes</taxon>
        <taxon>Taphrinales</taxon>
        <taxon>Protomycetaceae</taxon>
        <taxon>Protomyces</taxon>
    </lineage>
</organism>
<sequence length="390" mass="44567">MMKELTLSGCPADQSRGDMLRPVTCIKALCKRFGTPEIYPVQVLKSTQQMFFARGGALLPQRKRINDVCKLIICMLMLGYLTCIAWNLQQRDQRIFIGSLTAQISGFKVQSQLKKESGSDFQKITIKVAMAEFPTEAWDSIMDVFQRINQSPVSSIRDRTHSSNANLSVLQKRETRVPEIRCPEGTEFFGAWCTPEDDEQQVPPDPTEYRFQCGDNIEQDVELWSNCNEDEVCINLPALDGQEHTVLCKKDEGEVMHVGNDRCMTHFPKDTHLMKKTRQIEGTSEKRVPIQFDRRGRAAYHEPFEQSQHRWLVQPKIQPITCALEKTGEKLCETDVSSSSKNPYTCESTKFRNIEETAPIYCSFELAATQIALFVYVVVRRDSIAKNMVE</sequence>
<dbReference type="RefSeq" id="XP_040723613.1">
    <property type="nucleotide sequence ID" value="XM_040872076.1"/>
</dbReference>